<accession>A0A6P8F738</accession>
<organism evidence="7 8">
    <name type="scientific">Clupea harengus</name>
    <name type="common">Atlantic herring</name>
    <dbReference type="NCBI Taxonomy" id="7950"/>
    <lineage>
        <taxon>Eukaryota</taxon>
        <taxon>Metazoa</taxon>
        <taxon>Chordata</taxon>
        <taxon>Craniata</taxon>
        <taxon>Vertebrata</taxon>
        <taxon>Euteleostomi</taxon>
        <taxon>Actinopterygii</taxon>
        <taxon>Neopterygii</taxon>
        <taxon>Teleostei</taxon>
        <taxon>Clupei</taxon>
        <taxon>Clupeiformes</taxon>
        <taxon>Clupeoidei</taxon>
        <taxon>Clupeidae</taxon>
        <taxon>Clupea</taxon>
    </lineage>
</organism>
<feature type="transmembrane region" description="Helical" evidence="5">
    <location>
        <begin position="161"/>
        <end position="182"/>
    </location>
</feature>
<dbReference type="GO" id="GO:0016491">
    <property type="term" value="F:oxidoreductase activity"/>
    <property type="evidence" value="ECO:0007669"/>
    <property type="project" value="InterPro"/>
</dbReference>
<keyword evidence="2 5" id="KW-0812">Transmembrane</keyword>
<evidence type="ECO:0000256" key="2">
    <source>
        <dbReference type="ARBA" id="ARBA00022692"/>
    </source>
</evidence>
<feature type="transmembrane region" description="Helical" evidence="5">
    <location>
        <begin position="104"/>
        <end position="126"/>
    </location>
</feature>
<feature type="transmembrane region" description="Helical" evidence="5">
    <location>
        <begin position="265"/>
        <end position="286"/>
    </location>
</feature>
<dbReference type="RefSeq" id="XP_031418952.1">
    <property type="nucleotide sequence ID" value="XM_031563092.2"/>
</dbReference>
<sequence length="359" mass="41294">MELQVLVQTRQTDRPSTQRLFKDMAKQTVPSQINITDQQCLNQGGLWDSMKKAAFIIGSGLFFLVAFRNSVMWHLQRFWGASGDFWQTQWSKLLLHFEGREATLFFLGTMLVPTASFWLLNGLFMLSDSTGKPTFITRYRIQQDKNSPVDPERLRHAVKTVLWNQVFLSGPLVVMAYLVMTARGDPMAPHLPHFHWVLLELSLSGLVEEVLFYYSHRLFHHPTIYKHIHKIHHEWTAPVGVIALYAHPVEHVLSNMLPALMGPMLLGSHLSTTCLWFTVALLFTTISHCGYHLPLLPSPEFHDYHHLKFNQCFGVLGVLDRLHGTDDKFRQTKAYERHSLLLSLTPLKHTIPDPPKNSQ</sequence>
<feature type="transmembrane region" description="Helical" evidence="5">
    <location>
        <begin position="53"/>
        <end position="75"/>
    </location>
</feature>
<evidence type="ECO:0000256" key="3">
    <source>
        <dbReference type="ARBA" id="ARBA00022989"/>
    </source>
</evidence>
<dbReference type="Proteomes" id="UP000515152">
    <property type="component" value="Chromosome 3"/>
</dbReference>
<dbReference type="PANTHER" id="PTHR11863">
    <property type="entry name" value="STEROL DESATURASE"/>
    <property type="match status" value="1"/>
</dbReference>
<dbReference type="AlphaFoldDB" id="A0A6P8F738"/>
<keyword evidence="7" id="KW-1185">Reference proteome</keyword>
<evidence type="ECO:0000259" key="6">
    <source>
        <dbReference type="Pfam" id="PF04116"/>
    </source>
</evidence>
<dbReference type="OrthoDB" id="408954at2759"/>
<reference evidence="8" key="1">
    <citation type="submission" date="2025-08" db="UniProtKB">
        <authorList>
            <consortium name="RefSeq"/>
        </authorList>
    </citation>
    <scope>IDENTIFICATION</scope>
</reference>
<proteinExistence type="predicted"/>
<name>A0A6P8F738_CLUHA</name>
<dbReference type="GO" id="GO:0005506">
    <property type="term" value="F:iron ion binding"/>
    <property type="evidence" value="ECO:0007669"/>
    <property type="project" value="InterPro"/>
</dbReference>
<dbReference type="InterPro" id="IPR050307">
    <property type="entry name" value="Sterol_Desaturase_Related"/>
</dbReference>
<evidence type="ECO:0000256" key="1">
    <source>
        <dbReference type="ARBA" id="ARBA00004370"/>
    </source>
</evidence>
<dbReference type="GO" id="GO:0016020">
    <property type="term" value="C:membrane"/>
    <property type="evidence" value="ECO:0007669"/>
    <property type="project" value="UniProtKB-SubCell"/>
</dbReference>
<evidence type="ECO:0000313" key="8">
    <source>
        <dbReference type="RefSeq" id="XP_031418952.1"/>
    </source>
</evidence>
<gene>
    <name evidence="8" type="primary">LOC105913360</name>
</gene>
<keyword evidence="4 5" id="KW-0472">Membrane</keyword>
<dbReference type="GeneID" id="105913360"/>
<protein>
    <submittedName>
        <fullName evidence="8">Fatty acid hydroxylase domain-containing protein 2-like isoform X1</fullName>
    </submittedName>
</protein>
<dbReference type="InterPro" id="IPR006694">
    <property type="entry name" value="Fatty_acid_hydroxylase"/>
</dbReference>
<evidence type="ECO:0000256" key="5">
    <source>
        <dbReference type="SAM" id="Phobius"/>
    </source>
</evidence>
<comment type="subcellular location">
    <subcellularLocation>
        <location evidence="1">Membrane</location>
    </subcellularLocation>
</comment>
<dbReference type="Pfam" id="PF04116">
    <property type="entry name" value="FA_hydroxylase"/>
    <property type="match status" value="1"/>
</dbReference>
<dbReference type="GO" id="GO:0008610">
    <property type="term" value="P:lipid biosynthetic process"/>
    <property type="evidence" value="ECO:0007669"/>
    <property type="project" value="InterPro"/>
</dbReference>
<feature type="domain" description="Fatty acid hydroxylase" evidence="6">
    <location>
        <begin position="206"/>
        <end position="325"/>
    </location>
</feature>
<evidence type="ECO:0000256" key="4">
    <source>
        <dbReference type="ARBA" id="ARBA00023136"/>
    </source>
</evidence>
<evidence type="ECO:0000313" key="7">
    <source>
        <dbReference type="Proteomes" id="UP000515152"/>
    </source>
</evidence>
<keyword evidence="3 5" id="KW-1133">Transmembrane helix</keyword>